<dbReference type="PANTHER" id="PTHR18841:SF0">
    <property type="entry name" value="VITELLINE MEMBRANE OUTER LAYER 1 HOMOLOG A-RELATED"/>
    <property type="match status" value="1"/>
</dbReference>
<dbReference type="AlphaFoldDB" id="A0AAN8WN15"/>
<dbReference type="Gene3D" id="2.100.10.20">
    <property type="entry name" value="Vitelline membrane outer layer protein I (VOMI)"/>
    <property type="match status" value="1"/>
</dbReference>
<evidence type="ECO:0000313" key="3">
    <source>
        <dbReference type="Proteomes" id="UP001381693"/>
    </source>
</evidence>
<name>A0AAN8WN15_HALRR</name>
<keyword evidence="1" id="KW-0732">Signal</keyword>
<comment type="caution">
    <text evidence="2">The sequence shown here is derived from an EMBL/GenBank/DDBJ whole genome shotgun (WGS) entry which is preliminary data.</text>
</comment>
<proteinExistence type="predicted"/>
<dbReference type="Pfam" id="PF03762">
    <property type="entry name" value="VOMI"/>
    <property type="match status" value="1"/>
</dbReference>
<organism evidence="2 3">
    <name type="scientific">Halocaridina rubra</name>
    <name type="common">Hawaiian red shrimp</name>
    <dbReference type="NCBI Taxonomy" id="373956"/>
    <lineage>
        <taxon>Eukaryota</taxon>
        <taxon>Metazoa</taxon>
        <taxon>Ecdysozoa</taxon>
        <taxon>Arthropoda</taxon>
        <taxon>Crustacea</taxon>
        <taxon>Multicrustacea</taxon>
        <taxon>Malacostraca</taxon>
        <taxon>Eumalacostraca</taxon>
        <taxon>Eucarida</taxon>
        <taxon>Decapoda</taxon>
        <taxon>Pleocyemata</taxon>
        <taxon>Caridea</taxon>
        <taxon>Atyoidea</taxon>
        <taxon>Atyidae</taxon>
        <taxon>Halocaridina</taxon>
    </lineage>
</organism>
<dbReference type="GO" id="GO:0005615">
    <property type="term" value="C:extracellular space"/>
    <property type="evidence" value="ECO:0007669"/>
    <property type="project" value="TreeGrafter"/>
</dbReference>
<sequence length="205" mass="22509">MEVTLLLFGISLLFAFPGSAESQRVITKNLTLSTGLDFGDWGEEEYCPDGSFAVDLEVMFQDYFITHLDETAINAVKLYCSTLEGIHNGYITSTVGENGEWQGMRPCPNGLMTGTRGQVLDEQGLLGDDVAVQNVEMQCNYGESKVTGVLPTSRDVKINEGDWSEWGQCEQDSAVCGIKIRYEKPSLVADTTAISNIMMYCCAIL</sequence>
<dbReference type="InterPro" id="IPR036706">
    <property type="entry name" value="VOMI_sf"/>
</dbReference>
<feature type="signal peptide" evidence="1">
    <location>
        <begin position="1"/>
        <end position="22"/>
    </location>
</feature>
<dbReference type="PANTHER" id="PTHR18841">
    <property type="entry name" value="VITELLINE MEMBRANE OUTER LAYER PROTEIN I-RELATED"/>
    <property type="match status" value="1"/>
</dbReference>
<dbReference type="EMBL" id="JAXCGZ010020905">
    <property type="protein sequence ID" value="KAK7063230.1"/>
    <property type="molecule type" value="Genomic_DNA"/>
</dbReference>
<dbReference type="Proteomes" id="UP001381693">
    <property type="component" value="Unassembled WGS sequence"/>
</dbReference>
<evidence type="ECO:0008006" key="4">
    <source>
        <dbReference type="Google" id="ProtNLM"/>
    </source>
</evidence>
<dbReference type="InterPro" id="IPR005515">
    <property type="entry name" value="VOMI"/>
</dbReference>
<gene>
    <name evidence="2" type="ORF">SK128_005239</name>
</gene>
<evidence type="ECO:0000256" key="1">
    <source>
        <dbReference type="SAM" id="SignalP"/>
    </source>
</evidence>
<dbReference type="SUPFAM" id="SSF51092">
    <property type="entry name" value="Vitelline membrane outer protein-I (VMO-I)"/>
    <property type="match status" value="1"/>
</dbReference>
<feature type="chain" id="PRO_5043031711" description="Vitelline membrane outer layer protein 1 homolog" evidence="1">
    <location>
        <begin position="23"/>
        <end position="205"/>
    </location>
</feature>
<accession>A0AAN8WN15</accession>
<protein>
    <recommendedName>
        <fullName evidence="4">Vitelline membrane outer layer protein 1 homolog</fullName>
    </recommendedName>
</protein>
<keyword evidence="3" id="KW-1185">Reference proteome</keyword>
<reference evidence="2 3" key="1">
    <citation type="submission" date="2023-11" db="EMBL/GenBank/DDBJ databases">
        <title>Halocaridina rubra genome assembly.</title>
        <authorList>
            <person name="Smith C."/>
        </authorList>
    </citation>
    <scope>NUCLEOTIDE SEQUENCE [LARGE SCALE GENOMIC DNA]</scope>
    <source>
        <strain evidence="2">EP-1</strain>
        <tissue evidence="2">Whole</tissue>
    </source>
</reference>
<evidence type="ECO:0000313" key="2">
    <source>
        <dbReference type="EMBL" id="KAK7063230.1"/>
    </source>
</evidence>